<organism evidence="2 3">
    <name type="scientific">Ramlibacter alkalitolerans</name>
    <dbReference type="NCBI Taxonomy" id="2039631"/>
    <lineage>
        <taxon>Bacteria</taxon>
        <taxon>Pseudomonadati</taxon>
        <taxon>Pseudomonadota</taxon>
        <taxon>Betaproteobacteria</taxon>
        <taxon>Burkholderiales</taxon>
        <taxon>Comamonadaceae</taxon>
        <taxon>Ramlibacter</taxon>
    </lineage>
</organism>
<keyword evidence="3" id="KW-1185">Reference proteome</keyword>
<evidence type="ECO:0000313" key="3">
    <source>
        <dbReference type="Proteomes" id="UP000622707"/>
    </source>
</evidence>
<accession>A0ABS1JLR4</accession>
<keyword evidence="1" id="KW-0732">Signal</keyword>
<dbReference type="InterPro" id="IPR023346">
    <property type="entry name" value="Lysozyme-like_dom_sf"/>
</dbReference>
<evidence type="ECO:0008006" key="4">
    <source>
        <dbReference type="Google" id="ProtNLM"/>
    </source>
</evidence>
<name>A0ABS1JLR4_9BURK</name>
<feature type="chain" id="PRO_5047329259" description="Transglycosylase SLT domain-containing protein" evidence="1">
    <location>
        <begin position="22"/>
        <end position="287"/>
    </location>
</feature>
<evidence type="ECO:0000256" key="1">
    <source>
        <dbReference type="SAM" id="SignalP"/>
    </source>
</evidence>
<protein>
    <recommendedName>
        <fullName evidence="4">Transglycosylase SLT domain-containing protein</fullName>
    </recommendedName>
</protein>
<gene>
    <name evidence="2" type="ORF">JI746_08600</name>
</gene>
<feature type="signal peptide" evidence="1">
    <location>
        <begin position="1"/>
        <end position="21"/>
    </location>
</feature>
<reference evidence="2 3" key="1">
    <citation type="journal article" date="2017" name="Int. J. Syst. Evol. Microbiol.">
        <title>Ramlibacter alkalitolerans sp. nov., alkali-tolerant bacterium isolated from soil of ginseng.</title>
        <authorList>
            <person name="Lee D.H."/>
            <person name="Cha C.J."/>
        </authorList>
    </citation>
    <scope>NUCLEOTIDE SEQUENCE [LARGE SCALE GENOMIC DNA]</scope>
    <source>
        <strain evidence="2 3">KACC 19305</strain>
    </source>
</reference>
<dbReference type="Gene3D" id="1.10.530.10">
    <property type="match status" value="1"/>
</dbReference>
<dbReference type="SUPFAM" id="SSF53955">
    <property type="entry name" value="Lysozyme-like"/>
    <property type="match status" value="1"/>
</dbReference>
<dbReference type="RefSeq" id="WP_201688500.1">
    <property type="nucleotide sequence ID" value="NZ_JAEQND010000004.1"/>
</dbReference>
<dbReference type="EMBL" id="JAEQND010000004">
    <property type="protein sequence ID" value="MBL0425165.1"/>
    <property type="molecule type" value="Genomic_DNA"/>
</dbReference>
<dbReference type="Proteomes" id="UP000622707">
    <property type="component" value="Unassembled WGS sequence"/>
</dbReference>
<comment type="caution">
    <text evidence="2">The sequence shown here is derived from an EMBL/GenBank/DDBJ whole genome shotgun (WGS) entry which is preliminary data.</text>
</comment>
<sequence length="287" mass="29800">MQRITASTVWSVTAIALVAGAATLSSHVTPSAPAADADVAGAPVATGRIAGAAQAATSAAAAVAKSTAAVTTSAAEAVAAVAAKSPAVPPAIRAATAFAVTSDKELRQRIKWVPVRWGGEKTKTLDDESRLLLAAAAAERAGLDEVGLSFEDVYGVIDAETSWVPRKGKGRNGVTSHGLAQFEPRTAKGYGLKNPSDPVQAVFAAALYMKDGAEWAADKVAHLPLTPEQRAAKIREGVSVYYNLSIRGRNKWDGLNTAQLPVETQRHIRNVRAGAEKASDLAEEILS</sequence>
<proteinExistence type="predicted"/>
<evidence type="ECO:0000313" key="2">
    <source>
        <dbReference type="EMBL" id="MBL0425165.1"/>
    </source>
</evidence>